<keyword evidence="9" id="KW-1185">Reference proteome</keyword>
<evidence type="ECO:0000256" key="6">
    <source>
        <dbReference type="ARBA" id="ARBA00023180"/>
    </source>
</evidence>
<evidence type="ECO:0000313" key="9">
    <source>
        <dbReference type="Proteomes" id="UP000002358"/>
    </source>
</evidence>
<feature type="transmembrane region" description="Helical" evidence="7">
    <location>
        <begin position="318"/>
        <end position="342"/>
    </location>
</feature>
<dbReference type="PANTHER" id="PTHR12385">
    <property type="entry name" value="CHOLINE TRANSPORTER-LIKE (SLC FAMILY 44)"/>
    <property type="match status" value="1"/>
</dbReference>
<feature type="transmembrane region" description="Helical" evidence="7">
    <location>
        <begin position="216"/>
        <end position="234"/>
    </location>
</feature>
<keyword evidence="4 7" id="KW-1133">Transmembrane helix</keyword>
<evidence type="ECO:0000256" key="4">
    <source>
        <dbReference type="ARBA" id="ARBA00022989"/>
    </source>
</evidence>
<organism evidence="8 9">
    <name type="scientific">Nasonia vitripennis</name>
    <name type="common">Parasitic wasp</name>
    <dbReference type="NCBI Taxonomy" id="7425"/>
    <lineage>
        <taxon>Eukaryota</taxon>
        <taxon>Metazoa</taxon>
        <taxon>Ecdysozoa</taxon>
        <taxon>Arthropoda</taxon>
        <taxon>Hexapoda</taxon>
        <taxon>Insecta</taxon>
        <taxon>Pterygota</taxon>
        <taxon>Neoptera</taxon>
        <taxon>Endopterygota</taxon>
        <taxon>Hymenoptera</taxon>
        <taxon>Apocrita</taxon>
        <taxon>Proctotrupomorpha</taxon>
        <taxon>Chalcidoidea</taxon>
        <taxon>Pteromalidae</taxon>
        <taxon>Pteromalinae</taxon>
        <taxon>Nasonia</taxon>
    </lineage>
</organism>
<keyword evidence="3 7" id="KW-0812">Transmembrane</keyword>
<dbReference type="KEGG" id="nvi:100123395"/>
<dbReference type="InterPro" id="IPR007603">
    <property type="entry name" value="Choline_transptr-like"/>
</dbReference>
<dbReference type="EnsemblMetazoa" id="XM_008213409">
    <property type="protein sequence ID" value="XP_008211631"/>
    <property type="gene ID" value="LOC100123395"/>
</dbReference>
<comment type="similarity">
    <text evidence="2 7">Belongs to the CTL (choline transporter-like) family.</text>
</comment>
<comment type="function">
    <text evidence="7">Choline transporter.</text>
</comment>
<evidence type="ECO:0000313" key="8">
    <source>
        <dbReference type="EnsemblMetazoa" id="XP_001607035"/>
    </source>
</evidence>
<dbReference type="InParanoid" id="A0A7M7G8A4"/>
<feature type="transmembrane region" description="Helical" evidence="7">
    <location>
        <begin position="503"/>
        <end position="520"/>
    </location>
</feature>
<dbReference type="OMA" id="CTESIRI"/>
<feature type="transmembrane region" description="Helical" evidence="7">
    <location>
        <begin position="526"/>
        <end position="543"/>
    </location>
</feature>
<protein>
    <recommendedName>
        <fullName evidence="7">Choline transporter-like protein</fullName>
    </recommendedName>
</protein>
<comment type="subcellular location">
    <subcellularLocation>
        <location evidence="7">Cell membrane</location>
        <topology evidence="7">Multi-pass membrane protein</topology>
    </subcellularLocation>
    <subcellularLocation>
        <location evidence="1">Membrane</location>
        <topology evidence="1">Multi-pass membrane protein</topology>
    </subcellularLocation>
</comment>
<keyword evidence="5 7" id="KW-0472">Membrane</keyword>
<feature type="transmembrane region" description="Helical" evidence="7">
    <location>
        <begin position="563"/>
        <end position="589"/>
    </location>
</feature>
<feature type="transmembrane region" description="Helical" evidence="7">
    <location>
        <begin position="240"/>
        <end position="261"/>
    </location>
</feature>
<reference evidence="8" key="1">
    <citation type="submission" date="2021-01" db="UniProtKB">
        <authorList>
            <consortium name="EnsemblMetazoa"/>
        </authorList>
    </citation>
    <scope>IDENTIFICATION</scope>
</reference>
<dbReference type="GO" id="GO:0005886">
    <property type="term" value="C:plasma membrane"/>
    <property type="evidence" value="ECO:0007669"/>
    <property type="project" value="UniProtKB-SubCell"/>
</dbReference>
<sequence length="662" mass="74983">MSGNEDKYGEKIAYDPLWKGPMETIRSPTDRIWLITFVVYLLIFFSIGIFSFSAGSLNRYIVPTDSHNRACGVDADVINKPYLFILNPKECLNALLEDCHSPKICVPKCPTENFILDPSLSIEQVKAKLICDSDVNTTLIKTFDQVDQLVALERCAKWYLESDHLYKYCLPTKVWEGHQKETLNAQQLNQTRIMIEALKSVWAEFRENTSIAIKPAIIAIICGTAITVLFVVLLKRFAVQFFYSSIGIFIVALGACVYWFSTKYAQKQGQTELFFLIFFVLMIVGIIIAVIYFRKKIYLACLLIKESSRAVLHMSTTLVFPILPILLYTLVIVYCTLVCLSAQSIVKSDYRIDVPYLNKQLENCVCEADSFKLIANEPCDPIKFNNKCKTSNGDPCLFTQCRLDNKTSPGYVYALQAVNGLGFYWLMFFISGFEYMVLGGTFASWYWTLNKNNVGNYALIESTSKTLRYHLGTVAIGSLILTILQIIRRFLESLKKKADKSENGVAQVAMLCLQCLFAILESFLNFLSYNAYIMCAIHGKSFFKSAKMAFNLIMRNIIKIVVVDNVASLLFFIAEVLITLLATGGLYMFYHNAESTEQGPMVLALVITAVGTLIIATVMFKVQTIAVKTIFLCFVEDTERNDGSEERPYYMSNKLKKLLQNE</sequence>
<evidence type="ECO:0000256" key="1">
    <source>
        <dbReference type="ARBA" id="ARBA00004141"/>
    </source>
</evidence>
<evidence type="ECO:0000256" key="5">
    <source>
        <dbReference type="ARBA" id="ARBA00023136"/>
    </source>
</evidence>
<evidence type="ECO:0000256" key="7">
    <source>
        <dbReference type="RuleBase" id="RU368066"/>
    </source>
</evidence>
<dbReference type="OrthoDB" id="420519at2759"/>
<accession>A0A7M7G8A4</accession>
<dbReference type="AlphaFoldDB" id="A0A7M7G8A4"/>
<evidence type="ECO:0000256" key="2">
    <source>
        <dbReference type="ARBA" id="ARBA00007168"/>
    </source>
</evidence>
<proteinExistence type="inferred from homology"/>
<feature type="transmembrane region" description="Helical" evidence="7">
    <location>
        <begin position="32"/>
        <end position="52"/>
    </location>
</feature>
<evidence type="ECO:0000256" key="3">
    <source>
        <dbReference type="ARBA" id="ARBA00022692"/>
    </source>
</evidence>
<dbReference type="PANTHER" id="PTHR12385:SF14">
    <property type="entry name" value="CHOLINE TRANSPORTER-LIKE 2"/>
    <property type="match status" value="1"/>
</dbReference>
<gene>
    <name evidence="8" type="primary">100123395</name>
</gene>
<keyword evidence="6" id="KW-0325">Glycoprotein</keyword>
<dbReference type="Pfam" id="PF04515">
    <property type="entry name" value="Choline_transpo"/>
    <property type="match status" value="1"/>
</dbReference>
<feature type="transmembrane region" description="Helical" evidence="7">
    <location>
        <begin position="423"/>
        <end position="447"/>
    </location>
</feature>
<dbReference type="Proteomes" id="UP000002358">
    <property type="component" value="Chromosome 4"/>
</dbReference>
<feature type="transmembrane region" description="Helical" evidence="7">
    <location>
        <begin position="273"/>
        <end position="293"/>
    </location>
</feature>
<feature type="transmembrane region" description="Helical" evidence="7">
    <location>
        <begin position="467"/>
        <end position="491"/>
    </location>
</feature>
<dbReference type="GO" id="GO:0022857">
    <property type="term" value="F:transmembrane transporter activity"/>
    <property type="evidence" value="ECO:0007669"/>
    <property type="project" value="UniProtKB-UniRule"/>
</dbReference>
<dbReference type="EnsemblMetazoa" id="XM_001606985">
    <property type="protein sequence ID" value="XP_001607035"/>
    <property type="gene ID" value="LOC100123395"/>
</dbReference>
<feature type="transmembrane region" description="Helical" evidence="7">
    <location>
        <begin position="601"/>
        <end position="620"/>
    </location>
</feature>
<dbReference type="SMR" id="A0A7M7G8A4"/>
<name>A0A7M7G8A4_NASVI</name>